<reference evidence="2 3" key="1">
    <citation type="submission" date="2018-06" db="EMBL/GenBank/DDBJ databases">
        <title>Comparative genomics of Bradyrhizobium nodulating Arachidis hypogaea.</title>
        <authorList>
            <person name="Li Y."/>
        </authorList>
    </citation>
    <scope>NUCLEOTIDE SEQUENCE [LARGE SCALE GENOMIC DNA]</scope>
    <source>
        <strain evidence="2 3">CCBAU 051107</strain>
    </source>
</reference>
<protein>
    <submittedName>
        <fullName evidence="2">Urea carboxylase-associated family protein</fullName>
    </submittedName>
</protein>
<feature type="domain" description="DUF1989" evidence="1">
    <location>
        <begin position="14"/>
        <end position="178"/>
    </location>
</feature>
<dbReference type="Proteomes" id="UP000594015">
    <property type="component" value="Chromosome"/>
</dbReference>
<evidence type="ECO:0000259" key="1">
    <source>
        <dbReference type="Pfam" id="PF09347"/>
    </source>
</evidence>
<organism evidence="2 3">
    <name type="scientific">Bradyrhizobium arachidis</name>
    <dbReference type="NCBI Taxonomy" id="858423"/>
    <lineage>
        <taxon>Bacteria</taxon>
        <taxon>Pseudomonadati</taxon>
        <taxon>Pseudomonadota</taxon>
        <taxon>Alphaproteobacteria</taxon>
        <taxon>Hyphomicrobiales</taxon>
        <taxon>Nitrobacteraceae</taxon>
        <taxon>Bradyrhizobium</taxon>
    </lineage>
</organism>
<dbReference type="AlphaFoldDB" id="A0AAE7NXT8"/>
<proteinExistence type="predicted"/>
<dbReference type="Pfam" id="PF09347">
    <property type="entry name" value="DUF1989"/>
    <property type="match status" value="1"/>
</dbReference>
<gene>
    <name evidence="2" type="ORF">WN72_38015</name>
</gene>
<dbReference type="KEGG" id="barh:WN72_38015"/>
<dbReference type="InterPro" id="IPR018959">
    <property type="entry name" value="DUF1989"/>
</dbReference>
<dbReference type="RefSeq" id="WP_092212729.1">
    <property type="nucleotide sequence ID" value="NZ_CP030050.1"/>
</dbReference>
<dbReference type="EMBL" id="CP030050">
    <property type="protein sequence ID" value="QOZ73797.1"/>
    <property type="molecule type" value="Genomic_DNA"/>
</dbReference>
<evidence type="ECO:0000313" key="2">
    <source>
        <dbReference type="EMBL" id="QOZ73797.1"/>
    </source>
</evidence>
<dbReference type="PANTHER" id="PTHR31527:SF0">
    <property type="entry name" value="RE64534P"/>
    <property type="match status" value="1"/>
</dbReference>
<accession>A0AAE7NXT8</accession>
<dbReference type="PANTHER" id="PTHR31527">
    <property type="entry name" value="RE64534P"/>
    <property type="match status" value="1"/>
</dbReference>
<sequence>MNETARIGRKHPRRIPARQGIAAEMVAGQTATILNTHGKQVVDTWAFNAADMSEVMSMEHSRTAMLKIAPQVGDTFVTNRRRAILTLVADTTPGVHDTLIAACDTYRYRDLGAGADHANCTNNLHAALAAIGRKAAEVPSPLNLFMNVPVGADGTLEFRPPTSEAGQYVSFRAEMDLVIVFSACPQDVTSVNGMEPTDAHFLID</sequence>
<name>A0AAE7NXT8_9BRAD</name>
<evidence type="ECO:0000313" key="3">
    <source>
        <dbReference type="Proteomes" id="UP000594015"/>
    </source>
</evidence>